<comment type="caution">
    <text evidence="4">The sequence shown here is derived from an EMBL/GenBank/DDBJ whole genome shotgun (WGS) entry which is preliminary data.</text>
</comment>
<dbReference type="InterPro" id="IPR002625">
    <property type="entry name" value="Smr_dom"/>
</dbReference>
<keyword evidence="1" id="KW-0175">Coiled coil</keyword>
<dbReference type="Proteomes" id="UP000054454">
    <property type="component" value="Unassembled WGS sequence"/>
</dbReference>
<dbReference type="GeneID" id="28938081"/>
<feature type="region of interest" description="Disordered" evidence="2">
    <location>
        <begin position="237"/>
        <end position="266"/>
    </location>
</feature>
<evidence type="ECO:0000256" key="1">
    <source>
        <dbReference type="SAM" id="Coils"/>
    </source>
</evidence>
<reference evidence="5" key="1">
    <citation type="journal article" date="2016" name="Nat. Commun.">
        <title>Genome analysis of three Pneumocystis species reveals adaptation mechanisms to life exclusively in mammalian hosts.</title>
        <authorList>
            <person name="Ma L."/>
            <person name="Chen Z."/>
            <person name="Huang D.W."/>
            <person name="Kutty G."/>
            <person name="Ishihara M."/>
            <person name="Wang H."/>
            <person name="Abouelleil A."/>
            <person name="Bishop L."/>
            <person name="Davey E."/>
            <person name="Deng R."/>
            <person name="Deng X."/>
            <person name="Fan L."/>
            <person name="Fantoni G."/>
            <person name="Fitzgerald M."/>
            <person name="Gogineni E."/>
            <person name="Goldberg J.M."/>
            <person name="Handley G."/>
            <person name="Hu X."/>
            <person name="Huber C."/>
            <person name="Jiao X."/>
            <person name="Jones K."/>
            <person name="Levin J.Z."/>
            <person name="Liu Y."/>
            <person name="Macdonald P."/>
            <person name="Melnikov A."/>
            <person name="Raley C."/>
            <person name="Sassi M."/>
            <person name="Sherman B.T."/>
            <person name="Song X."/>
            <person name="Sykes S."/>
            <person name="Tran B."/>
            <person name="Walsh L."/>
            <person name="Xia Y."/>
            <person name="Yang J."/>
            <person name="Young S."/>
            <person name="Zeng Q."/>
            <person name="Zheng X."/>
            <person name="Stephens R."/>
            <person name="Nusbaum C."/>
            <person name="Birren B.W."/>
            <person name="Azadi P."/>
            <person name="Lempicki R.A."/>
            <person name="Cuomo C.A."/>
            <person name="Kovacs J.A."/>
        </authorList>
    </citation>
    <scope>NUCLEOTIDE SEQUENCE [LARGE SCALE GENOMIC DNA]</scope>
    <source>
        <strain evidence="5">B80</strain>
    </source>
</reference>
<accession>A0A0W4ZBG9</accession>
<dbReference type="AlphaFoldDB" id="A0A0W4ZBG9"/>
<dbReference type="InterPro" id="IPR036063">
    <property type="entry name" value="Smr_dom_sf"/>
</dbReference>
<dbReference type="PANTHER" id="PTHR46535">
    <property type="entry name" value="NEDD4-BINDING PROTEIN 2"/>
    <property type="match status" value="1"/>
</dbReference>
<feature type="domain" description="Smr" evidence="3">
    <location>
        <begin position="349"/>
        <end position="429"/>
    </location>
</feature>
<proteinExistence type="predicted"/>
<evidence type="ECO:0000313" key="5">
    <source>
        <dbReference type="Proteomes" id="UP000054454"/>
    </source>
</evidence>
<dbReference type="PROSITE" id="PS50828">
    <property type="entry name" value="SMR"/>
    <property type="match status" value="1"/>
</dbReference>
<dbReference type="GO" id="GO:0005634">
    <property type="term" value="C:nucleus"/>
    <property type="evidence" value="ECO:0007669"/>
    <property type="project" value="TreeGrafter"/>
</dbReference>
<sequence length="445" mass="51734">MKYHKDNQSKDESKLSVPKTKTPNNDTLSFLQMIFPQQDINVLKHIQEEYGNGLEKVINENLDMMDDDKNQKSLNDLLSENLSEIPKTKCKKRKNIQNISLNEWYKCNEPRESMVDINVESGLKWNDIIPNIEWLVDIFNIPRKQAASIYHQSSVSLSKSVYTLLSSDYIIKRINESLAMLQNDYKNNLKELKKQFPFLEEHMYSRILLSVENNLPKAISVIKTIQRSPVYIKNQDQTYHSNTSSPKRHNHNHINDNDKSKLNPSSDDMIHTNYTLEECKANLSIFIFNRNHAFKEAAKAYQKAKTHGYYRDMVTHYSEKAQEYNSKVKLWSTRAKMCMIQNSFPSYLIDLHGLTVAEATPLVKKAVAQWWCHEQKLQTNIPTPLEIITGAGLHSKNKQPKIKPFILQLLNKEGWLIKEKPGKIIVQGFRTNESHTKSKQLTLRS</sequence>
<feature type="coiled-coil region" evidence="1">
    <location>
        <begin position="171"/>
        <end position="202"/>
    </location>
</feature>
<dbReference type="PANTHER" id="PTHR46535:SF1">
    <property type="entry name" value="NEDD4-BINDING PROTEIN 2"/>
    <property type="match status" value="1"/>
</dbReference>
<dbReference type="VEuPathDB" id="FungiDB:T552_03372"/>
<evidence type="ECO:0000256" key="2">
    <source>
        <dbReference type="SAM" id="MobiDB-lite"/>
    </source>
</evidence>
<dbReference type="Gene3D" id="3.30.1370.110">
    <property type="match status" value="1"/>
</dbReference>
<dbReference type="SUPFAM" id="SSF160443">
    <property type="entry name" value="SMR domain-like"/>
    <property type="match status" value="1"/>
</dbReference>
<keyword evidence="5" id="KW-1185">Reference proteome</keyword>
<feature type="region of interest" description="Disordered" evidence="2">
    <location>
        <begin position="1"/>
        <end position="24"/>
    </location>
</feature>
<feature type="compositionally biased region" description="Basic and acidic residues" evidence="2">
    <location>
        <begin position="1"/>
        <end position="14"/>
    </location>
</feature>
<dbReference type="GO" id="GO:0004519">
    <property type="term" value="F:endonuclease activity"/>
    <property type="evidence" value="ECO:0007669"/>
    <property type="project" value="TreeGrafter"/>
</dbReference>
<dbReference type="SMART" id="SM00463">
    <property type="entry name" value="SMR"/>
    <property type="match status" value="1"/>
</dbReference>
<evidence type="ECO:0000259" key="3">
    <source>
        <dbReference type="PROSITE" id="PS50828"/>
    </source>
</evidence>
<evidence type="ECO:0000313" key="4">
    <source>
        <dbReference type="EMBL" id="KTW25759.1"/>
    </source>
</evidence>
<dbReference type="OrthoDB" id="443981at2759"/>
<organism evidence="4 5">
    <name type="scientific">Pneumocystis carinii (strain B80)</name>
    <name type="common">Rat pneumocystis pneumonia agent</name>
    <name type="synonym">Pneumocystis carinii f. sp. carinii</name>
    <dbReference type="NCBI Taxonomy" id="1408658"/>
    <lineage>
        <taxon>Eukaryota</taxon>
        <taxon>Fungi</taxon>
        <taxon>Dikarya</taxon>
        <taxon>Ascomycota</taxon>
        <taxon>Taphrinomycotina</taxon>
        <taxon>Pneumocystomycetes</taxon>
        <taxon>Pneumocystaceae</taxon>
        <taxon>Pneumocystis</taxon>
    </lineage>
</organism>
<dbReference type="InterPro" id="IPR052772">
    <property type="entry name" value="Endo/PolyKinase_Domain-Protein"/>
</dbReference>
<gene>
    <name evidence="4" type="ORF">T552_03372</name>
</gene>
<protein>
    <recommendedName>
        <fullName evidence="3">Smr domain-containing protein</fullName>
    </recommendedName>
</protein>
<dbReference type="RefSeq" id="XP_018224368.1">
    <property type="nucleotide sequence ID" value="XM_018371878.1"/>
</dbReference>
<dbReference type="EMBL" id="LFVZ01000016">
    <property type="protein sequence ID" value="KTW25759.1"/>
    <property type="molecule type" value="Genomic_DNA"/>
</dbReference>
<name>A0A0W4ZBG9_PNEC8</name>